<feature type="compositionally biased region" description="Polar residues" evidence="16">
    <location>
        <begin position="888"/>
        <end position="898"/>
    </location>
</feature>
<keyword evidence="6 14" id="KW-0378">Hydrolase</keyword>
<keyword evidence="4 14" id="KW-0235">DNA replication</keyword>
<evidence type="ECO:0000313" key="19">
    <source>
        <dbReference type="Proteomes" id="UP000078113"/>
    </source>
</evidence>
<dbReference type="GO" id="GO:0005656">
    <property type="term" value="C:nuclear pre-replicative complex"/>
    <property type="evidence" value="ECO:0007669"/>
    <property type="project" value="UniProtKB-ARBA"/>
</dbReference>
<evidence type="ECO:0000259" key="17">
    <source>
        <dbReference type="PROSITE" id="PS50051"/>
    </source>
</evidence>
<dbReference type="GO" id="GO:1902969">
    <property type="term" value="P:mitotic DNA replication"/>
    <property type="evidence" value="ECO:0007669"/>
    <property type="project" value="TreeGrafter"/>
</dbReference>
<dbReference type="InterPro" id="IPR031327">
    <property type="entry name" value="MCM"/>
</dbReference>
<dbReference type="GO" id="GO:0005524">
    <property type="term" value="F:ATP binding"/>
    <property type="evidence" value="ECO:0007669"/>
    <property type="project" value="UniProtKB-UniRule"/>
</dbReference>
<dbReference type="InterPro" id="IPR008049">
    <property type="entry name" value="MCM6"/>
</dbReference>
<dbReference type="AlphaFoldDB" id="A0A8X7N8C5"/>
<reference evidence="18" key="1">
    <citation type="submission" date="2016-04" db="EMBL/GenBank/DDBJ databases">
        <authorList>
            <person name="Nguyen H.D."/>
            <person name="Samba Siva P."/>
            <person name="Cullis J."/>
            <person name="Levesque C.A."/>
            <person name="Hambleton S."/>
        </authorList>
    </citation>
    <scope>NUCLEOTIDE SEQUENCE</scope>
    <source>
        <strain evidence="18">DAOMC 236422</strain>
    </source>
</reference>
<evidence type="ECO:0000256" key="11">
    <source>
        <dbReference type="ARBA" id="ARBA00023306"/>
    </source>
</evidence>
<feature type="compositionally biased region" description="Polar residues" evidence="16">
    <location>
        <begin position="53"/>
        <end position="62"/>
    </location>
</feature>
<dbReference type="Proteomes" id="UP000078113">
    <property type="component" value="Unassembled WGS sequence"/>
</dbReference>
<name>A0A8X7N8C5_9BASI</name>
<dbReference type="Pfam" id="PF18263">
    <property type="entry name" value="WHD_MCM6"/>
    <property type="match status" value="1"/>
</dbReference>
<feature type="region of interest" description="Disordered" evidence="16">
    <location>
        <begin position="1011"/>
        <end position="1097"/>
    </location>
</feature>
<feature type="compositionally biased region" description="Gly residues" evidence="16">
    <location>
        <begin position="848"/>
        <end position="860"/>
    </location>
</feature>
<dbReference type="Pfam" id="PF17207">
    <property type="entry name" value="MCM_OB"/>
    <property type="match status" value="1"/>
</dbReference>
<comment type="catalytic activity">
    <reaction evidence="14">
        <text>ATP + H2O = ADP + phosphate + H(+)</text>
        <dbReference type="Rhea" id="RHEA:13065"/>
        <dbReference type="ChEBI" id="CHEBI:15377"/>
        <dbReference type="ChEBI" id="CHEBI:15378"/>
        <dbReference type="ChEBI" id="CHEBI:30616"/>
        <dbReference type="ChEBI" id="CHEBI:43474"/>
        <dbReference type="ChEBI" id="CHEBI:456216"/>
        <dbReference type="EC" id="3.6.4.12"/>
    </reaction>
</comment>
<evidence type="ECO:0000256" key="15">
    <source>
        <dbReference type="SAM" id="Coils"/>
    </source>
</evidence>
<dbReference type="InterPro" id="IPR012340">
    <property type="entry name" value="NA-bd_OB-fold"/>
</dbReference>
<dbReference type="GO" id="GO:0097373">
    <property type="term" value="C:MCM core complex"/>
    <property type="evidence" value="ECO:0007669"/>
    <property type="project" value="UniProtKB-ARBA"/>
</dbReference>
<dbReference type="SUPFAM" id="SSF50249">
    <property type="entry name" value="Nucleic acid-binding proteins"/>
    <property type="match status" value="1"/>
</dbReference>
<evidence type="ECO:0000313" key="18">
    <source>
        <dbReference type="EMBL" id="KAE8267426.1"/>
    </source>
</evidence>
<feature type="compositionally biased region" description="Acidic residues" evidence="16">
    <location>
        <begin position="861"/>
        <end position="877"/>
    </location>
</feature>
<feature type="compositionally biased region" description="Polar residues" evidence="16">
    <location>
        <begin position="1081"/>
        <end position="1097"/>
    </location>
</feature>
<dbReference type="InterPro" id="IPR027925">
    <property type="entry name" value="MCM_N"/>
</dbReference>
<evidence type="ECO:0000256" key="6">
    <source>
        <dbReference type="ARBA" id="ARBA00022801"/>
    </source>
</evidence>
<dbReference type="CDD" id="cd17757">
    <property type="entry name" value="MCM6"/>
    <property type="match status" value="1"/>
</dbReference>
<keyword evidence="15" id="KW-0175">Coiled coil</keyword>
<keyword evidence="5 13" id="KW-0547">Nucleotide-binding</keyword>
<accession>A0A8X7N8C5</accession>
<dbReference type="GO" id="GO:0031261">
    <property type="term" value="C:DNA replication preinitiation complex"/>
    <property type="evidence" value="ECO:0007669"/>
    <property type="project" value="UniProtKB-ARBA"/>
</dbReference>
<dbReference type="EC" id="3.6.4.12" evidence="3 14"/>
<dbReference type="InterPro" id="IPR041562">
    <property type="entry name" value="MCM_lid"/>
</dbReference>
<feature type="compositionally biased region" description="Polar residues" evidence="16">
    <location>
        <begin position="909"/>
        <end position="926"/>
    </location>
</feature>
<feature type="domain" description="MCM C-terminal AAA(+) ATPase" evidence="17">
    <location>
        <begin position="515"/>
        <end position="721"/>
    </location>
</feature>
<evidence type="ECO:0000256" key="7">
    <source>
        <dbReference type="ARBA" id="ARBA00022806"/>
    </source>
</evidence>
<evidence type="ECO:0000256" key="5">
    <source>
        <dbReference type="ARBA" id="ARBA00022741"/>
    </source>
</evidence>
<dbReference type="GO" id="GO:0043596">
    <property type="term" value="C:nuclear replication fork"/>
    <property type="evidence" value="ECO:0007669"/>
    <property type="project" value="UniProtKB-ARBA"/>
</dbReference>
<dbReference type="SMART" id="SM00350">
    <property type="entry name" value="MCM"/>
    <property type="match status" value="1"/>
</dbReference>
<keyword evidence="9 13" id="KW-0238">DNA-binding</keyword>
<dbReference type="GO" id="GO:0042555">
    <property type="term" value="C:MCM complex"/>
    <property type="evidence" value="ECO:0007669"/>
    <property type="project" value="UniProtKB-UniRule"/>
</dbReference>
<evidence type="ECO:0000256" key="1">
    <source>
        <dbReference type="ARBA" id="ARBA00004123"/>
    </source>
</evidence>
<dbReference type="Gene3D" id="1.20.58.870">
    <property type="match status" value="1"/>
</dbReference>
<feature type="region of interest" description="Disordered" evidence="16">
    <location>
        <begin position="1"/>
        <end position="155"/>
    </location>
</feature>
<feature type="region of interest" description="Disordered" evidence="16">
    <location>
        <begin position="834"/>
        <end position="931"/>
    </location>
</feature>
<dbReference type="PANTHER" id="PTHR11630:SF43">
    <property type="entry name" value="DNA REPLICATION LICENSING FACTOR MCM6"/>
    <property type="match status" value="1"/>
</dbReference>
<evidence type="ECO:0000256" key="3">
    <source>
        <dbReference type="ARBA" id="ARBA00012551"/>
    </source>
</evidence>
<dbReference type="PANTHER" id="PTHR11630">
    <property type="entry name" value="DNA REPLICATION LICENSING FACTOR MCM FAMILY MEMBER"/>
    <property type="match status" value="1"/>
</dbReference>
<dbReference type="Gene3D" id="2.20.28.10">
    <property type="match status" value="1"/>
</dbReference>
<sequence length="1118" mass="121123">MDDMPSSSQGGSSAFGLPSSPSAATGLNRALAPSSQNGTGNGRASASGGNSAFYLNSNSRGTGANRGRFGQDPDDDDDPMSDDVNDRERAQGSPQGSRGSVNGNAAEGGAAGGAAAGGEGAEEEDRPARGRRQPRQRDLRNLEEVPPVTDDTGERVRESFAEFLESFIDDTILNDPSQGSHPREPLYIDQIKALRDFQRTTLFVDFSHILRYEEILARAISEQYYRFLPYLRRALLDLVATYTQSYLYINANAASSTSGLVPRDFNVSFYNLGLVQGIRSLRTDRIRRLSCISGTVTRTSEVRPELLYGTFECQECKTVVRDVEQQFKYTEPIMCRGIGCQSRNMWKLMVEQSRFCDWQKVRIQENANEIPTGSMPRSLDVVLRGDIVERAKAGDKCVFTGTFIVVPDVSQLGVPGVNAQIQRDNGFNGRGGGRDANSGITGLKSLGVRDLTYKTAFLACMVQNADSRGGAHDIRASTANEDGAVEGEEDARTLLESMTEAERDELEVMVSADDIYDRLVGSIAPAVYGHDIVKKGILLQLMGGVHKVTPEGIHLRGDLNICIVGDPSTSKSQFLKYVCSFLPRSVYTSGKASSAAGLTAAVVRDEETGEFTIEAGALMLADNGICAIDEFDKMDIGDQVAIHEAMEQQTISIAKAGIQATLNARTSILAAANPVGGRYNRKQTLRANVAMSAPIMSRFDLFFVVLDDCNEVTDMNIAQHIINVHRFRDAAINPEFSTEAIQRYIRYARTFQPKLTPEASDVLVEKYRLLRQDDTGAGANSYRITVRQLESMIRLSEAIARAHCRHEITPGFVREAYALLRQSIIHVEKDDIDLEDDEDDDGPNPNAGGFGGGGGGGGDGDGPDDNDGDEDDDDADLPDIAPRRPPGGSSQDPASSLGIQPDSMEMDGQQPSSGQAGADETQSQAPAQPKRKMRITYDKYMEITNLIVLRVSEVERATMRGIPKDELVQWYLEQREEDIQTIEQLEEEKELIRKVLHKLVKEQYLIELQASSAEDGDDSEMRQAGGGDGSLSTADQTSSTVPETMAPFDGAQDSTLDQTNTTTSGANTSGVMGASSVGADATTSSVSNAAGRQTATPTTIIMLHPRIDVDSLGDASGP</sequence>
<keyword evidence="10" id="KW-0539">Nucleus</keyword>
<proteinExistence type="inferred from homology"/>
<dbReference type="FunFam" id="2.20.28.10:FF:000003">
    <property type="entry name" value="DNA helicase"/>
    <property type="match status" value="1"/>
</dbReference>
<keyword evidence="8 13" id="KW-0067">ATP-binding</keyword>
<dbReference type="GO" id="GO:0006279">
    <property type="term" value="P:premeiotic DNA replication"/>
    <property type="evidence" value="ECO:0007669"/>
    <property type="project" value="UniProtKB-ARBA"/>
</dbReference>
<feature type="compositionally biased region" description="Polar residues" evidence="16">
    <location>
        <begin position="92"/>
        <end position="101"/>
    </location>
</feature>
<dbReference type="FunFam" id="3.40.50.300:FF:000115">
    <property type="entry name" value="DNA helicase"/>
    <property type="match status" value="1"/>
</dbReference>
<evidence type="ECO:0000256" key="4">
    <source>
        <dbReference type="ARBA" id="ARBA00022705"/>
    </source>
</evidence>
<keyword evidence="19" id="KW-1185">Reference proteome</keyword>
<comment type="subcellular location">
    <subcellularLocation>
        <location evidence="1 14">Nucleus</location>
    </subcellularLocation>
</comment>
<dbReference type="InterPro" id="IPR041024">
    <property type="entry name" value="Mcm6_C"/>
</dbReference>
<evidence type="ECO:0000256" key="10">
    <source>
        <dbReference type="ARBA" id="ARBA00023242"/>
    </source>
</evidence>
<dbReference type="PROSITE" id="PS00847">
    <property type="entry name" value="MCM_1"/>
    <property type="match status" value="1"/>
</dbReference>
<dbReference type="Gene3D" id="3.30.1640.10">
    <property type="entry name" value="mini-chromosome maintenance (MCM) complex, chain A, domain 1"/>
    <property type="match status" value="1"/>
</dbReference>
<dbReference type="GO" id="GO:0006270">
    <property type="term" value="P:DNA replication initiation"/>
    <property type="evidence" value="ECO:0007669"/>
    <property type="project" value="UniProtKB-UniRule"/>
</dbReference>
<protein>
    <recommendedName>
        <fullName evidence="12 14">DNA replication licensing factor MCM6</fullName>
        <ecNumber evidence="3 14">3.6.4.12</ecNumber>
    </recommendedName>
</protein>
<evidence type="ECO:0000256" key="16">
    <source>
        <dbReference type="SAM" id="MobiDB-lite"/>
    </source>
</evidence>
<evidence type="ECO:0000256" key="12">
    <source>
        <dbReference type="ARBA" id="ARBA00073495"/>
    </source>
</evidence>
<dbReference type="InterPro" id="IPR018525">
    <property type="entry name" value="MCM_CS"/>
</dbReference>
<dbReference type="GO" id="GO:1990518">
    <property type="term" value="F:single-stranded 3'-5' DNA helicase activity"/>
    <property type="evidence" value="ECO:0007669"/>
    <property type="project" value="TreeGrafter"/>
</dbReference>
<dbReference type="GO" id="GO:0003697">
    <property type="term" value="F:single-stranded DNA binding"/>
    <property type="evidence" value="ECO:0007669"/>
    <property type="project" value="TreeGrafter"/>
</dbReference>
<dbReference type="SUPFAM" id="SSF52540">
    <property type="entry name" value="P-loop containing nucleoside triphosphate hydrolases"/>
    <property type="match status" value="1"/>
</dbReference>
<comment type="similarity">
    <text evidence="2 13">Belongs to the MCM family.</text>
</comment>
<dbReference type="FunFam" id="1.20.58.870:FF:000002">
    <property type="entry name" value="DNA helicase"/>
    <property type="match status" value="1"/>
</dbReference>
<dbReference type="GO" id="GO:0000727">
    <property type="term" value="P:double-strand break repair via break-induced replication"/>
    <property type="evidence" value="ECO:0007669"/>
    <property type="project" value="TreeGrafter"/>
</dbReference>
<comment type="subunit">
    <text evidence="14">Component of the MCM2-7 complex.</text>
</comment>
<dbReference type="EMBL" id="LWDG02000229">
    <property type="protein sequence ID" value="KAE8267426.1"/>
    <property type="molecule type" value="Genomic_DNA"/>
</dbReference>
<comment type="caution">
    <text evidence="18">The sequence shown here is derived from an EMBL/GenBank/DDBJ whole genome shotgun (WGS) entry which is preliminary data.</text>
</comment>
<comment type="function">
    <text evidence="14">Acts as component of the MCM2-7 complex (MCM complex) which is the replicative helicase essential for 'once per cell cycle' DNA replication initiation and elongation in eukaryotic cells. The active ATPase sites in the MCM2-7 ring are formed through the interaction surfaces of two neighboring subunits such that a critical structure of a conserved arginine finger motif is provided in trans relative to the ATP-binding site of the Walker A box of the adjacent subunit. The six ATPase active sites, however, are likely to contribute differentially to the complex helicase activity.</text>
</comment>
<dbReference type="Gene3D" id="3.40.50.300">
    <property type="entry name" value="P-loop containing nucleotide triphosphate hydrolases"/>
    <property type="match status" value="1"/>
</dbReference>
<evidence type="ECO:0000256" key="2">
    <source>
        <dbReference type="ARBA" id="ARBA00008010"/>
    </source>
</evidence>
<keyword evidence="7 14" id="KW-0347">Helicase</keyword>
<feature type="compositionally biased region" description="Low complexity" evidence="16">
    <location>
        <begin position="1059"/>
        <end position="1070"/>
    </location>
</feature>
<keyword evidence="11 14" id="KW-0131">Cell cycle</keyword>
<dbReference type="InterPro" id="IPR027417">
    <property type="entry name" value="P-loop_NTPase"/>
</dbReference>
<evidence type="ECO:0000256" key="13">
    <source>
        <dbReference type="RuleBase" id="RU004070"/>
    </source>
</evidence>
<feature type="compositionally biased region" description="Polar residues" evidence="16">
    <location>
        <begin position="1"/>
        <end position="12"/>
    </location>
</feature>
<feature type="compositionally biased region" description="Low complexity" evidence="16">
    <location>
        <begin position="42"/>
        <end position="52"/>
    </location>
</feature>
<dbReference type="InterPro" id="IPR001208">
    <property type="entry name" value="MCM_dom"/>
</dbReference>
<evidence type="ECO:0000256" key="14">
    <source>
        <dbReference type="RuleBase" id="RU368064"/>
    </source>
</evidence>
<dbReference type="PRINTS" id="PR01662">
    <property type="entry name" value="MCMPROTEIN6"/>
</dbReference>
<dbReference type="Pfam" id="PF00493">
    <property type="entry name" value="MCM"/>
    <property type="match status" value="1"/>
</dbReference>
<evidence type="ECO:0000256" key="9">
    <source>
        <dbReference type="ARBA" id="ARBA00023125"/>
    </source>
</evidence>
<dbReference type="GO" id="GO:0016787">
    <property type="term" value="F:hydrolase activity"/>
    <property type="evidence" value="ECO:0007669"/>
    <property type="project" value="UniProtKB-KW"/>
</dbReference>
<organism evidence="18 19">
    <name type="scientific">Tilletia walkeri</name>
    <dbReference type="NCBI Taxonomy" id="117179"/>
    <lineage>
        <taxon>Eukaryota</taxon>
        <taxon>Fungi</taxon>
        <taxon>Dikarya</taxon>
        <taxon>Basidiomycota</taxon>
        <taxon>Ustilaginomycotina</taxon>
        <taxon>Exobasidiomycetes</taxon>
        <taxon>Tilletiales</taxon>
        <taxon>Tilletiaceae</taxon>
        <taxon>Tilletia</taxon>
    </lineage>
</organism>
<gene>
    <name evidence="18" type="ORF">A4X09_0g4924</name>
</gene>
<evidence type="ECO:0000256" key="8">
    <source>
        <dbReference type="ARBA" id="ARBA00022840"/>
    </source>
</evidence>
<dbReference type="PROSITE" id="PS50051">
    <property type="entry name" value="MCM_2"/>
    <property type="match status" value="1"/>
</dbReference>
<dbReference type="Pfam" id="PF14551">
    <property type="entry name" value="MCM_N"/>
    <property type="match status" value="1"/>
</dbReference>
<feature type="compositionally biased region" description="Polar residues" evidence="16">
    <location>
        <begin position="1030"/>
        <end position="1042"/>
    </location>
</feature>
<feature type="coiled-coil region" evidence="15">
    <location>
        <begin position="968"/>
        <end position="1002"/>
    </location>
</feature>
<feature type="compositionally biased region" description="Acidic residues" evidence="16">
    <location>
        <begin position="72"/>
        <end position="83"/>
    </location>
</feature>
<dbReference type="Gene3D" id="2.40.50.140">
    <property type="entry name" value="Nucleic acid-binding proteins"/>
    <property type="match status" value="1"/>
</dbReference>
<dbReference type="Pfam" id="PF17855">
    <property type="entry name" value="MCM_lid"/>
    <property type="match status" value="1"/>
</dbReference>
<dbReference type="PRINTS" id="PR01657">
    <property type="entry name" value="MCMFAMILY"/>
</dbReference>
<dbReference type="InterPro" id="IPR033762">
    <property type="entry name" value="MCM_OB"/>
</dbReference>
<feature type="compositionally biased region" description="Gly residues" evidence="16">
    <location>
        <begin position="109"/>
        <end position="119"/>
    </location>
</feature>
<reference evidence="18" key="2">
    <citation type="journal article" date="2019" name="IMA Fungus">
        <title>Genome sequencing and comparison of five Tilletia species to identify candidate genes for the detection of regulated species infecting wheat.</title>
        <authorList>
            <person name="Nguyen H.D.T."/>
            <person name="Sultana T."/>
            <person name="Kesanakurti P."/>
            <person name="Hambleton S."/>
        </authorList>
    </citation>
    <scope>NUCLEOTIDE SEQUENCE</scope>
    <source>
        <strain evidence="18">DAOMC 236422</strain>
    </source>
</reference>